<dbReference type="RefSeq" id="WP_200436330.1">
    <property type="nucleotide sequence ID" value="NZ_CP175764.1"/>
</dbReference>
<dbReference type="InterPro" id="IPR003812">
    <property type="entry name" value="Fido"/>
</dbReference>
<dbReference type="Pfam" id="PF02661">
    <property type="entry name" value="Fic"/>
    <property type="match status" value="1"/>
</dbReference>
<dbReference type="AlphaFoldDB" id="A0A8I1HSH8"/>
<name>A0A8I1HSH8_9CORY</name>
<evidence type="ECO:0000313" key="2">
    <source>
        <dbReference type="EMBL" id="MBK3429116.1"/>
    </source>
</evidence>
<reference evidence="2 3" key="1">
    <citation type="submission" date="2020-12" db="EMBL/GenBank/DDBJ databases">
        <title>Draft genome sequence of the commensal strain Corynebacterium tuberculostearicum MFP09/CIP 102622 isolated from human skin.</title>
        <authorList>
            <person name="Boukerb A.M."/>
            <person name="Janvier X."/>
            <person name="Feuilloley M.G.J."/>
            <person name="Groboillot A."/>
        </authorList>
    </citation>
    <scope>NUCLEOTIDE SEQUENCE [LARGE SCALE GENOMIC DNA]</scope>
    <source>
        <strain evidence="2 3">CIP 102622</strain>
    </source>
</reference>
<evidence type="ECO:0000313" key="3">
    <source>
        <dbReference type="Proteomes" id="UP000603369"/>
    </source>
</evidence>
<gene>
    <name evidence="2" type="ORF">JDP02_11465</name>
</gene>
<feature type="domain" description="Fido" evidence="1">
    <location>
        <begin position="5"/>
        <end position="83"/>
    </location>
</feature>
<accession>A0A8I1HSH8</accession>
<dbReference type="EMBL" id="JAEHFL010000025">
    <property type="protein sequence ID" value="MBK3429116.1"/>
    <property type="molecule type" value="Genomic_DNA"/>
</dbReference>
<proteinExistence type="predicted"/>
<organism evidence="2 3">
    <name type="scientific">Corynebacterium tuberculostearicum</name>
    <dbReference type="NCBI Taxonomy" id="38304"/>
    <lineage>
        <taxon>Bacteria</taxon>
        <taxon>Bacillati</taxon>
        <taxon>Actinomycetota</taxon>
        <taxon>Actinomycetes</taxon>
        <taxon>Mycobacteriales</taxon>
        <taxon>Corynebacteriaceae</taxon>
        <taxon>Corynebacterium</taxon>
    </lineage>
</organism>
<dbReference type="Gene3D" id="1.20.120.1870">
    <property type="entry name" value="Fic/DOC protein, Fido domain"/>
    <property type="match status" value="1"/>
</dbReference>
<dbReference type="Proteomes" id="UP000603369">
    <property type="component" value="Unassembled WGS sequence"/>
</dbReference>
<sequence>MTTYLDEEEILLVSEIACGFPPRIREHNQFKANVSRPSTTIFGDDAYPTAWDKAAALLHSFCTTQSLLDGNKRTGWAACWLFLRLNLAVGPLLGEVDADAAERLVLKIANEKIEISEIADTLRSLVTPLLGNVGHLPPGFEVTNVLEDLEGVLTGIGELPDGTRLVYMYFTSDEGTPVETVLTPSQAREFAEELLRLADNPLEQRKQLRFQVQAIQAHLDLHNRPGEL</sequence>
<keyword evidence="3" id="KW-1185">Reference proteome</keyword>
<evidence type="ECO:0000259" key="1">
    <source>
        <dbReference type="Pfam" id="PF02661"/>
    </source>
</evidence>
<protein>
    <submittedName>
        <fullName evidence="2">Fic family protein</fullName>
    </submittedName>
</protein>
<comment type="caution">
    <text evidence="2">The sequence shown here is derived from an EMBL/GenBank/DDBJ whole genome shotgun (WGS) entry which is preliminary data.</text>
</comment>
<dbReference type="InterPro" id="IPR053737">
    <property type="entry name" value="Type_II_TA_Toxin"/>
</dbReference>